<reference evidence="1" key="1">
    <citation type="submission" date="2020-08" db="EMBL/GenBank/DDBJ databases">
        <authorList>
            <person name="Cejkova D."/>
            <person name="Kubasova T."/>
            <person name="Jahodarova E."/>
            <person name="Rychlik I."/>
        </authorList>
    </citation>
    <scope>NUCLEOTIDE SEQUENCE</scope>
    <source>
        <strain evidence="1">An559</strain>
    </source>
</reference>
<evidence type="ECO:0000313" key="2">
    <source>
        <dbReference type="Proteomes" id="UP000774750"/>
    </source>
</evidence>
<dbReference type="EMBL" id="JACJKY010000001">
    <property type="protein sequence ID" value="MBM6919781.1"/>
    <property type="molecule type" value="Genomic_DNA"/>
</dbReference>
<sequence length="400" mass="45638">MDYTALPDSYNKETDYPYLSCSTTSNMFSVAQTEQGIYFVGGDFLYFLDTQTKKAVIVCDRPDCRHDQETDPELLAQCNGYLGSDVLPFVQLYEDALYTITIDMEEMDPMNPLSSFERRVLTKISKDGVNREQICPIRVGSSSTENLLIHRGYVYYDVYKADSKVELYRVPLDKSDTEPELFFSKIGYSIDVFAYGSHVYVGLLLPPEDDVFCGELYDCSLVTGETVLIGEDIVVDGFWKDQLLIRSNAYNIVDYSKVSYQLLNRKTYECTPFLSLSAPQKDFGIGSDLDEQYFYERTIPLYGTQAYEQAQQQAQEKYGTPEALNDYYPSTLTVRDQDQNALQTIDTSFLSNGFAFVPGFGEYGLIWDLKRATEQACFIYLLDKNNAFSITPVLTYACEW</sequence>
<evidence type="ECO:0000313" key="1">
    <source>
        <dbReference type="EMBL" id="MBM6919781.1"/>
    </source>
</evidence>
<reference evidence="1" key="2">
    <citation type="journal article" date="2021" name="Sci. Rep.">
        <title>The distribution of antibiotic resistance genes in chicken gut microbiota commensals.</title>
        <authorList>
            <person name="Juricova H."/>
            <person name="Matiasovicova J."/>
            <person name="Kubasova T."/>
            <person name="Cejkova D."/>
            <person name="Rychlik I."/>
        </authorList>
    </citation>
    <scope>NUCLEOTIDE SEQUENCE</scope>
    <source>
        <strain evidence="1">An559</strain>
    </source>
</reference>
<dbReference type="RefSeq" id="WP_204443933.1">
    <property type="nucleotide sequence ID" value="NZ_JACJKY010000001.1"/>
</dbReference>
<proteinExistence type="predicted"/>
<gene>
    <name evidence="1" type="ORF">H6A12_01185</name>
</gene>
<name>A0A939BDD8_9FIRM</name>
<keyword evidence="2" id="KW-1185">Reference proteome</keyword>
<organism evidence="1 2">
    <name type="scientific">Merdimmobilis hominis</name>
    <dbReference type="NCBI Taxonomy" id="2897707"/>
    <lineage>
        <taxon>Bacteria</taxon>
        <taxon>Bacillati</taxon>
        <taxon>Bacillota</taxon>
        <taxon>Clostridia</taxon>
        <taxon>Eubacteriales</taxon>
        <taxon>Oscillospiraceae</taxon>
        <taxon>Merdimmobilis</taxon>
    </lineage>
</organism>
<dbReference type="AlphaFoldDB" id="A0A939BDD8"/>
<dbReference type="Proteomes" id="UP000774750">
    <property type="component" value="Unassembled WGS sequence"/>
</dbReference>
<comment type="caution">
    <text evidence="1">The sequence shown here is derived from an EMBL/GenBank/DDBJ whole genome shotgun (WGS) entry which is preliminary data.</text>
</comment>
<accession>A0A939BDD8</accession>
<protein>
    <submittedName>
        <fullName evidence="1">Uncharacterized protein</fullName>
    </submittedName>
</protein>